<proteinExistence type="predicted"/>
<evidence type="ECO:0000313" key="2">
    <source>
        <dbReference type="Proteomes" id="UP000644507"/>
    </source>
</evidence>
<protein>
    <submittedName>
        <fullName evidence="1">Uncharacterized protein</fullName>
    </submittedName>
</protein>
<sequence>MEIFDEMNQDLPCPPWQDARLNRECVSWFKDSEEGQYWVGKFREIVAILEDAGVEVATLTTERPGMVVYEDEFQVVAKSRVY</sequence>
<dbReference type="AlphaFoldDB" id="A0A918WPK4"/>
<name>A0A918WPK4_9BACT</name>
<dbReference type="EMBL" id="BMXI01000091">
    <property type="protein sequence ID" value="GHC69153.1"/>
    <property type="molecule type" value="Genomic_DNA"/>
</dbReference>
<reference evidence="1" key="1">
    <citation type="journal article" date="2014" name="Int. J. Syst. Evol. Microbiol.">
        <title>Complete genome sequence of Corynebacterium casei LMG S-19264T (=DSM 44701T), isolated from a smear-ripened cheese.</title>
        <authorList>
            <consortium name="US DOE Joint Genome Institute (JGI-PGF)"/>
            <person name="Walter F."/>
            <person name="Albersmeier A."/>
            <person name="Kalinowski J."/>
            <person name="Ruckert C."/>
        </authorList>
    </citation>
    <scope>NUCLEOTIDE SEQUENCE</scope>
    <source>
        <strain evidence="1">KCTC 12988</strain>
    </source>
</reference>
<comment type="caution">
    <text evidence="1">The sequence shown here is derived from an EMBL/GenBank/DDBJ whole genome shotgun (WGS) entry which is preliminary data.</text>
</comment>
<evidence type="ECO:0000313" key="1">
    <source>
        <dbReference type="EMBL" id="GHC69153.1"/>
    </source>
</evidence>
<reference evidence="1" key="2">
    <citation type="submission" date="2020-09" db="EMBL/GenBank/DDBJ databases">
        <authorList>
            <person name="Sun Q."/>
            <person name="Kim S."/>
        </authorList>
    </citation>
    <scope>NUCLEOTIDE SEQUENCE</scope>
    <source>
        <strain evidence="1">KCTC 12988</strain>
    </source>
</reference>
<dbReference type="RefSeq" id="WP_189574785.1">
    <property type="nucleotide sequence ID" value="NZ_BMXI01000091.1"/>
</dbReference>
<keyword evidence="2" id="KW-1185">Reference proteome</keyword>
<dbReference type="Proteomes" id="UP000644507">
    <property type="component" value="Unassembled WGS sequence"/>
</dbReference>
<organism evidence="1 2">
    <name type="scientific">Roseibacillus persicicus</name>
    <dbReference type="NCBI Taxonomy" id="454148"/>
    <lineage>
        <taxon>Bacteria</taxon>
        <taxon>Pseudomonadati</taxon>
        <taxon>Verrucomicrobiota</taxon>
        <taxon>Verrucomicrobiia</taxon>
        <taxon>Verrucomicrobiales</taxon>
        <taxon>Verrucomicrobiaceae</taxon>
        <taxon>Roseibacillus</taxon>
    </lineage>
</organism>
<accession>A0A918WPK4</accession>
<gene>
    <name evidence="1" type="ORF">GCM10007100_40660</name>
</gene>